<dbReference type="AlphaFoldDB" id="A0A1H8ER48"/>
<comment type="similarity">
    <text evidence="4 5">Belongs to the RNA methyltransferase RlmH family.</text>
</comment>
<dbReference type="EC" id="2.1.1.177" evidence="5"/>
<comment type="function">
    <text evidence="5">Specifically methylates the pseudouridine at position 1915 (m3Psi1915) in 23S rRNA.</text>
</comment>
<organism evidence="6 7">
    <name type="scientific">Palleronia pelagia</name>
    <dbReference type="NCBI Taxonomy" id="387096"/>
    <lineage>
        <taxon>Bacteria</taxon>
        <taxon>Pseudomonadati</taxon>
        <taxon>Pseudomonadota</taxon>
        <taxon>Alphaproteobacteria</taxon>
        <taxon>Rhodobacterales</taxon>
        <taxon>Roseobacteraceae</taxon>
        <taxon>Palleronia</taxon>
    </lineage>
</organism>
<keyword evidence="2 5" id="KW-0808">Transferase</keyword>
<feature type="binding site" evidence="5">
    <location>
        <begin position="123"/>
        <end position="128"/>
    </location>
    <ligand>
        <name>S-adenosyl-L-methionine</name>
        <dbReference type="ChEBI" id="CHEBI:59789"/>
    </ligand>
</feature>
<dbReference type="Gene3D" id="3.40.1280.10">
    <property type="match status" value="1"/>
</dbReference>
<name>A0A1H8ER48_9RHOB</name>
<evidence type="ECO:0000256" key="1">
    <source>
        <dbReference type="ARBA" id="ARBA00022603"/>
    </source>
</evidence>
<dbReference type="CDD" id="cd18081">
    <property type="entry name" value="RlmH-like"/>
    <property type="match status" value="1"/>
</dbReference>
<keyword evidence="3 5" id="KW-0949">S-adenosyl-L-methionine</keyword>
<comment type="catalytic activity">
    <reaction evidence="5">
        <text>pseudouridine(1915) in 23S rRNA + S-adenosyl-L-methionine = N(3)-methylpseudouridine(1915) in 23S rRNA + S-adenosyl-L-homocysteine + H(+)</text>
        <dbReference type="Rhea" id="RHEA:42752"/>
        <dbReference type="Rhea" id="RHEA-COMP:10221"/>
        <dbReference type="Rhea" id="RHEA-COMP:10222"/>
        <dbReference type="ChEBI" id="CHEBI:15378"/>
        <dbReference type="ChEBI" id="CHEBI:57856"/>
        <dbReference type="ChEBI" id="CHEBI:59789"/>
        <dbReference type="ChEBI" id="CHEBI:65314"/>
        <dbReference type="ChEBI" id="CHEBI:74486"/>
        <dbReference type="EC" id="2.1.1.177"/>
    </reaction>
</comment>
<dbReference type="SUPFAM" id="SSF75217">
    <property type="entry name" value="alpha/beta knot"/>
    <property type="match status" value="1"/>
</dbReference>
<comment type="subunit">
    <text evidence="5">Homodimer.</text>
</comment>
<dbReference type="EMBL" id="FOCM01000003">
    <property type="protein sequence ID" value="SEN21989.1"/>
    <property type="molecule type" value="Genomic_DNA"/>
</dbReference>
<keyword evidence="5" id="KW-0698">rRNA processing</keyword>
<evidence type="ECO:0000313" key="7">
    <source>
        <dbReference type="Proteomes" id="UP000199372"/>
    </source>
</evidence>
<feature type="binding site" evidence="5">
    <location>
        <position position="72"/>
    </location>
    <ligand>
        <name>S-adenosyl-L-methionine</name>
        <dbReference type="ChEBI" id="CHEBI:59789"/>
    </ligand>
</feature>
<evidence type="ECO:0000256" key="5">
    <source>
        <dbReference type="HAMAP-Rule" id="MF_00658"/>
    </source>
</evidence>
<evidence type="ECO:0000256" key="3">
    <source>
        <dbReference type="ARBA" id="ARBA00022691"/>
    </source>
</evidence>
<feature type="binding site" evidence="5">
    <location>
        <position position="104"/>
    </location>
    <ligand>
        <name>S-adenosyl-L-methionine</name>
        <dbReference type="ChEBI" id="CHEBI:59789"/>
    </ligand>
</feature>
<accession>A0A1H8ER48</accession>
<dbReference type="PIRSF" id="PIRSF004505">
    <property type="entry name" value="MT_bac"/>
    <property type="match status" value="1"/>
</dbReference>
<evidence type="ECO:0000256" key="4">
    <source>
        <dbReference type="ARBA" id="ARBA00038303"/>
    </source>
</evidence>
<dbReference type="InterPro" id="IPR029028">
    <property type="entry name" value="Alpha/beta_knot_MTases"/>
</dbReference>
<evidence type="ECO:0000256" key="2">
    <source>
        <dbReference type="ARBA" id="ARBA00022679"/>
    </source>
</evidence>
<keyword evidence="1 5" id="KW-0489">Methyltransferase</keyword>
<dbReference type="OrthoDB" id="9806643at2"/>
<dbReference type="PANTHER" id="PTHR33603:SF1">
    <property type="entry name" value="RIBOSOMAL RNA LARGE SUBUNIT METHYLTRANSFERASE H"/>
    <property type="match status" value="1"/>
</dbReference>
<gene>
    <name evidence="5" type="primary">rlmH</name>
    <name evidence="6" type="ORF">SAMN04488011_10369</name>
</gene>
<dbReference type="InterPro" id="IPR003742">
    <property type="entry name" value="RlmH-like"/>
</dbReference>
<dbReference type="HAMAP" id="MF_00658">
    <property type="entry name" value="23SrRNA_methyltr_H"/>
    <property type="match status" value="1"/>
</dbReference>
<evidence type="ECO:0000313" key="6">
    <source>
        <dbReference type="EMBL" id="SEN21989.1"/>
    </source>
</evidence>
<dbReference type="GO" id="GO:0070038">
    <property type="term" value="F:rRNA (pseudouridine-N3-)-methyltransferase activity"/>
    <property type="evidence" value="ECO:0007669"/>
    <property type="project" value="UniProtKB-UniRule"/>
</dbReference>
<comment type="subcellular location">
    <subcellularLocation>
        <location evidence="5">Cytoplasm</location>
    </subcellularLocation>
</comment>
<proteinExistence type="inferred from homology"/>
<keyword evidence="5" id="KW-0963">Cytoplasm</keyword>
<dbReference type="NCBIfam" id="NF000988">
    <property type="entry name" value="PRK00103.2-2"/>
    <property type="match status" value="1"/>
</dbReference>
<dbReference type="RefSeq" id="WP_091844910.1">
    <property type="nucleotide sequence ID" value="NZ_FOCM01000003.1"/>
</dbReference>
<dbReference type="PANTHER" id="PTHR33603">
    <property type="entry name" value="METHYLTRANSFERASE"/>
    <property type="match status" value="1"/>
</dbReference>
<sequence>MKVHLCAVGRIRPGPERSLIDDYAARFDRAGRPLSLGPLAEHEVETRKTSGMEAEADALAPAIPDGAVICALDERGKTLSSPEFADLLARWRDEGRPAAAFLIGGADGLHPDLRKRADARLSLGRMVWPHMLARVMLSEQLYRAVSILSGAPYHRE</sequence>
<dbReference type="Pfam" id="PF02590">
    <property type="entry name" value="SPOUT_MTase"/>
    <property type="match status" value="1"/>
</dbReference>
<dbReference type="NCBIfam" id="NF000989">
    <property type="entry name" value="PRK00103.2-3"/>
    <property type="match status" value="1"/>
</dbReference>
<dbReference type="Proteomes" id="UP000199372">
    <property type="component" value="Unassembled WGS sequence"/>
</dbReference>
<keyword evidence="7" id="KW-1185">Reference proteome</keyword>
<reference evidence="7" key="1">
    <citation type="submission" date="2016-10" db="EMBL/GenBank/DDBJ databases">
        <authorList>
            <person name="Varghese N."/>
            <person name="Submissions S."/>
        </authorList>
    </citation>
    <scope>NUCLEOTIDE SEQUENCE [LARGE SCALE GENOMIC DNA]</scope>
    <source>
        <strain evidence="7">DSM 26893</strain>
    </source>
</reference>
<protein>
    <recommendedName>
        <fullName evidence="5">Ribosomal RNA large subunit methyltransferase H</fullName>
        <ecNumber evidence="5">2.1.1.177</ecNumber>
    </recommendedName>
    <alternativeName>
        <fullName evidence="5">23S rRNA (pseudouridine1915-N3)-methyltransferase</fullName>
    </alternativeName>
    <alternativeName>
        <fullName evidence="5">23S rRNA m3Psi1915 methyltransferase</fullName>
    </alternativeName>
    <alternativeName>
        <fullName evidence="5">rRNA (pseudouridine-N3-)-methyltransferase RlmH</fullName>
    </alternativeName>
</protein>
<dbReference type="InterPro" id="IPR029026">
    <property type="entry name" value="tRNA_m1G_MTases_N"/>
</dbReference>
<dbReference type="GO" id="GO:0005737">
    <property type="term" value="C:cytoplasm"/>
    <property type="evidence" value="ECO:0007669"/>
    <property type="project" value="UniProtKB-SubCell"/>
</dbReference>